<dbReference type="SMART" id="SM00179">
    <property type="entry name" value="EGF_CA"/>
    <property type="match status" value="2"/>
</dbReference>
<evidence type="ECO:0000256" key="4">
    <source>
        <dbReference type="ARBA" id="ARBA00022837"/>
    </source>
</evidence>
<dbReference type="Pfam" id="PF01390">
    <property type="entry name" value="SEA"/>
    <property type="match status" value="1"/>
</dbReference>
<comment type="caution">
    <text evidence="7">Lacks conserved residue(s) required for the propagation of feature annotation.</text>
</comment>
<evidence type="ECO:0000256" key="3">
    <source>
        <dbReference type="ARBA" id="ARBA00022737"/>
    </source>
</evidence>
<dbReference type="InterPro" id="IPR001881">
    <property type="entry name" value="EGF-like_Ca-bd_dom"/>
</dbReference>
<dbReference type="AlphaFoldDB" id="A0A6S7FFH6"/>
<evidence type="ECO:0000256" key="6">
    <source>
        <dbReference type="ARBA" id="ARBA00023180"/>
    </source>
</evidence>
<gene>
    <name evidence="8" type="ORF">PACLA_8A033973</name>
</gene>
<accession>A0A6S7FFH6</accession>
<evidence type="ECO:0000256" key="1">
    <source>
        <dbReference type="ARBA" id="ARBA00022536"/>
    </source>
</evidence>
<dbReference type="Pfam" id="PF12947">
    <property type="entry name" value="EGF_3"/>
    <property type="match status" value="1"/>
</dbReference>
<evidence type="ECO:0000256" key="2">
    <source>
        <dbReference type="ARBA" id="ARBA00022729"/>
    </source>
</evidence>
<dbReference type="PANTHER" id="PTHR24039">
    <property type="entry name" value="FIBRILLIN-RELATED"/>
    <property type="match status" value="1"/>
</dbReference>
<dbReference type="InterPro" id="IPR000082">
    <property type="entry name" value="SEA_dom"/>
</dbReference>
<dbReference type="SUPFAM" id="SSF57184">
    <property type="entry name" value="Growth factor receptor domain"/>
    <property type="match status" value="1"/>
</dbReference>
<keyword evidence="6" id="KW-0325">Glycoprotein</keyword>
<dbReference type="InterPro" id="IPR049883">
    <property type="entry name" value="NOTCH1_EGF-like"/>
</dbReference>
<dbReference type="InterPro" id="IPR036364">
    <property type="entry name" value="SEA_dom_sf"/>
</dbReference>
<dbReference type="PROSITE" id="PS00010">
    <property type="entry name" value="ASX_HYDROXYL"/>
    <property type="match status" value="1"/>
</dbReference>
<dbReference type="InterPro" id="IPR009030">
    <property type="entry name" value="Growth_fac_rcpt_cys_sf"/>
</dbReference>
<evidence type="ECO:0000256" key="5">
    <source>
        <dbReference type="ARBA" id="ARBA00023157"/>
    </source>
</evidence>
<dbReference type="PROSITE" id="PS01187">
    <property type="entry name" value="EGF_CA"/>
    <property type="match status" value="2"/>
</dbReference>
<dbReference type="InterPro" id="IPR000742">
    <property type="entry name" value="EGF"/>
</dbReference>
<dbReference type="SUPFAM" id="SSF82671">
    <property type="entry name" value="SEA domain"/>
    <property type="match status" value="1"/>
</dbReference>
<evidence type="ECO:0000256" key="7">
    <source>
        <dbReference type="PROSITE-ProRule" id="PRU00076"/>
    </source>
</evidence>
<keyword evidence="9" id="KW-1185">Reference proteome</keyword>
<comment type="caution">
    <text evidence="8">The sequence shown here is derived from an EMBL/GenBank/DDBJ whole genome shotgun (WGS) entry which is preliminary data.</text>
</comment>
<keyword evidence="3" id="KW-0677">Repeat</keyword>
<dbReference type="PROSITE" id="PS50026">
    <property type="entry name" value="EGF_3"/>
    <property type="match status" value="1"/>
</dbReference>
<keyword evidence="5" id="KW-1015">Disulfide bond</keyword>
<dbReference type="Pfam" id="PF07645">
    <property type="entry name" value="EGF_CA"/>
    <property type="match status" value="1"/>
</dbReference>
<keyword evidence="4" id="KW-0106">Calcium</keyword>
<keyword evidence="1 7" id="KW-0245">EGF-like domain</keyword>
<dbReference type="InterPro" id="IPR018097">
    <property type="entry name" value="EGF_Ca-bd_CS"/>
</dbReference>
<dbReference type="InterPro" id="IPR000152">
    <property type="entry name" value="EGF-type_Asp/Asn_hydroxyl_site"/>
</dbReference>
<dbReference type="PROSITE" id="PS01186">
    <property type="entry name" value="EGF_2"/>
    <property type="match status" value="1"/>
</dbReference>
<reference evidence="8" key="1">
    <citation type="submission" date="2020-04" db="EMBL/GenBank/DDBJ databases">
        <authorList>
            <person name="Alioto T."/>
            <person name="Alioto T."/>
            <person name="Gomez Garrido J."/>
        </authorList>
    </citation>
    <scope>NUCLEOTIDE SEQUENCE</scope>
    <source>
        <strain evidence="8">A484AB</strain>
    </source>
</reference>
<dbReference type="OrthoDB" id="10040649at2759"/>
<dbReference type="SMART" id="SM00181">
    <property type="entry name" value="EGF"/>
    <property type="match status" value="2"/>
</dbReference>
<sequence length="305" mass="33368">DINECTATPPKCAAADQSCTNFPGAYRCSCISPRQQLNADESACIDVVASVQGGIRIINRNFEPEYNDTTSAGYFQITQVIIVALEANYRNTRFGAFFVGIIITRIYPGSVGVDYVAGFNNSNGVNNQNLQQELISTLNYTTNGTFLGDSDLKLSEETNRTKVAEALTFQDYDECNPAVSVHTPDCGNNATCVNTNTSYDCICDAGFIQNGTGCNSAPTELVQVDKESVKEVTYLISTVLIFLVSCVTFSIVFTMLSISEIIQKKRHAGLSKRVERIQLHGQTYPDPITAPSYRGSASLSKYYDY</sequence>
<protein>
    <submittedName>
        <fullName evidence="8">Mucin isoform X1</fullName>
    </submittedName>
</protein>
<evidence type="ECO:0000313" key="9">
    <source>
        <dbReference type="Proteomes" id="UP001152795"/>
    </source>
</evidence>
<dbReference type="Gene3D" id="2.10.25.10">
    <property type="entry name" value="Laminin"/>
    <property type="match status" value="2"/>
</dbReference>
<dbReference type="PANTHER" id="PTHR24039:SF28">
    <property type="entry name" value="EGF-LIKE DOMAIN-CONTAINING PROTEIN"/>
    <property type="match status" value="1"/>
</dbReference>
<dbReference type="InterPro" id="IPR024731">
    <property type="entry name" value="NELL2-like_EGF"/>
</dbReference>
<dbReference type="GO" id="GO:0005509">
    <property type="term" value="F:calcium ion binding"/>
    <property type="evidence" value="ECO:0007669"/>
    <property type="project" value="InterPro"/>
</dbReference>
<organism evidence="8 9">
    <name type="scientific">Paramuricea clavata</name>
    <name type="common">Red gorgonian</name>
    <name type="synonym">Violescent sea-whip</name>
    <dbReference type="NCBI Taxonomy" id="317549"/>
    <lineage>
        <taxon>Eukaryota</taxon>
        <taxon>Metazoa</taxon>
        <taxon>Cnidaria</taxon>
        <taxon>Anthozoa</taxon>
        <taxon>Octocorallia</taxon>
        <taxon>Malacalcyonacea</taxon>
        <taxon>Plexauridae</taxon>
        <taxon>Paramuricea</taxon>
    </lineage>
</organism>
<dbReference type="CDD" id="cd00054">
    <property type="entry name" value="EGF_CA"/>
    <property type="match status" value="2"/>
</dbReference>
<evidence type="ECO:0000313" key="8">
    <source>
        <dbReference type="EMBL" id="CAB3978175.1"/>
    </source>
</evidence>
<dbReference type="EMBL" id="CACRXK020000094">
    <property type="protein sequence ID" value="CAB3978175.1"/>
    <property type="molecule type" value="Genomic_DNA"/>
</dbReference>
<name>A0A6S7FFH6_PARCT</name>
<proteinExistence type="predicted"/>
<keyword evidence="2" id="KW-0732">Signal</keyword>
<dbReference type="PROSITE" id="PS50024">
    <property type="entry name" value="SEA"/>
    <property type="match status" value="1"/>
</dbReference>
<dbReference type="Gene3D" id="3.30.70.960">
    <property type="entry name" value="SEA domain"/>
    <property type="match status" value="1"/>
</dbReference>
<feature type="non-terminal residue" evidence="8">
    <location>
        <position position="305"/>
    </location>
</feature>
<dbReference type="Proteomes" id="UP001152795">
    <property type="component" value="Unassembled WGS sequence"/>
</dbReference>